<dbReference type="AlphaFoldDB" id="A0A1A8XCA7"/>
<reference evidence="2" key="1">
    <citation type="submission" date="2016-05" db="EMBL/GenBank/DDBJ databases">
        <authorList>
            <person name="Naeem Raeece"/>
        </authorList>
    </citation>
    <scope>NUCLEOTIDE SEQUENCE [LARGE SCALE GENOMIC DNA]</scope>
</reference>
<evidence type="ECO:0000313" key="1">
    <source>
        <dbReference type="EMBL" id="SBT02329.1"/>
    </source>
</evidence>
<protein>
    <submittedName>
        <fullName evidence="1">Rhoptry neck protein 6, putative (RON6)</fullName>
    </submittedName>
</protein>
<accession>A0A1A8XCA7</accession>
<proteinExistence type="predicted"/>
<dbReference type="EMBL" id="FLQV01003294">
    <property type="protein sequence ID" value="SBT02329.1"/>
    <property type="molecule type" value="Genomic_DNA"/>
</dbReference>
<sequence>MFTLDKKMHRKLTSIDGILRGLNEKLNRHKDLKNRELRLKFETMGRIKEHKIYSDLIQKSIEILTLRLMKVLCHIPQECVYSINEDLKKLKDSSDVALQKYINENGYGLRKFSDLTNYDKAEEEMIINRNRERGKEKMGKLYCPMDCNRDSCFNRPAHPTQCYKFEQRGSEINKICEPFIDVYNGTCRSGLNHCAIAEPERNKKYSIFAISEHGGTPQFITIRGYNLHECLQLLVVHKGSQCSIEKNLMESSEILSEPVSMKLLYNEILFENIKIIMPGEYNLCIAQFYQQPEKEEMLSNNTSNKNKKKRKNDIKIMGIDTIGTLYVLPLPMKK</sequence>
<dbReference type="Proteomes" id="UP000078546">
    <property type="component" value="Unassembled WGS sequence"/>
</dbReference>
<evidence type="ECO:0000313" key="2">
    <source>
        <dbReference type="Proteomes" id="UP000078546"/>
    </source>
</evidence>
<organism evidence="1 2">
    <name type="scientific">Plasmodium ovale curtisi</name>
    <dbReference type="NCBI Taxonomy" id="864141"/>
    <lineage>
        <taxon>Eukaryota</taxon>
        <taxon>Sar</taxon>
        <taxon>Alveolata</taxon>
        <taxon>Apicomplexa</taxon>
        <taxon>Aconoidasida</taxon>
        <taxon>Haemosporida</taxon>
        <taxon>Plasmodiidae</taxon>
        <taxon>Plasmodium</taxon>
        <taxon>Plasmodium (Plasmodium)</taxon>
    </lineage>
</organism>
<name>A0A1A8XCA7_PLAOA</name>
<gene>
    <name evidence="1" type="ORF">POVCU1_075610</name>
</gene>